<keyword evidence="1" id="KW-1133">Transmembrane helix</keyword>
<feature type="transmembrane region" description="Helical" evidence="1">
    <location>
        <begin position="54"/>
        <end position="72"/>
    </location>
</feature>
<evidence type="ECO:0000313" key="3">
    <source>
        <dbReference type="Proteomes" id="UP000568664"/>
    </source>
</evidence>
<comment type="caution">
    <text evidence="2">The sequence shown here is derived from an EMBL/GenBank/DDBJ whole genome shotgun (WGS) entry which is preliminary data.</text>
</comment>
<keyword evidence="3" id="KW-1185">Reference proteome</keyword>
<dbReference type="Proteomes" id="UP000568664">
    <property type="component" value="Unassembled WGS sequence"/>
</dbReference>
<gene>
    <name evidence="2" type="ORF">HII17_08350</name>
</gene>
<accession>A0A7Y0LEA5</accession>
<feature type="transmembrane region" description="Helical" evidence="1">
    <location>
        <begin position="20"/>
        <end position="42"/>
    </location>
</feature>
<name>A0A7Y0LEA5_9GAMM</name>
<sequence length="173" mass="20208">MNIQTINKSTYRKRLNHVSVGFVLVFALFALIFGSFFIWAFAEPITDPETQSNFRYNLAGVVLALATMAMIANSIKRHKYLQEIYYVWQLKQLHNRIYRKLANIKAKQIEGDDNAKITLAFYYKTLKQVYELDNNTLTISNVNLEINKLQQHLGVEEFDVMAEQFDKKLLDSF</sequence>
<reference evidence="2 3" key="1">
    <citation type="submission" date="2020-04" db="EMBL/GenBank/DDBJ databases">
        <title>Thalassotalea sp. M1531, isolated from the surface of marine red alga.</title>
        <authorList>
            <person name="Pang L."/>
            <person name="Lu D.-C."/>
        </authorList>
    </citation>
    <scope>NUCLEOTIDE SEQUENCE [LARGE SCALE GENOMIC DNA]</scope>
    <source>
        <strain evidence="2 3">M1531</strain>
    </source>
</reference>
<dbReference type="RefSeq" id="WP_169074873.1">
    <property type="nucleotide sequence ID" value="NZ_JABBXH010000002.1"/>
</dbReference>
<dbReference type="EMBL" id="JABBXH010000002">
    <property type="protein sequence ID" value="NMP31570.1"/>
    <property type="molecule type" value="Genomic_DNA"/>
</dbReference>
<proteinExistence type="predicted"/>
<protein>
    <submittedName>
        <fullName evidence="2">DUF3087 family protein</fullName>
    </submittedName>
</protein>
<dbReference type="Pfam" id="PF11286">
    <property type="entry name" value="DUF3087"/>
    <property type="match status" value="1"/>
</dbReference>
<dbReference type="InterPro" id="IPR021438">
    <property type="entry name" value="DUF3087"/>
</dbReference>
<keyword evidence="1" id="KW-0812">Transmembrane</keyword>
<evidence type="ECO:0000313" key="2">
    <source>
        <dbReference type="EMBL" id="NMP31570.1"/>
    </source>
</evidence>
<dbReference type="AlphaFoldDB" id="A0A7Y0LEA5"/>
<organism evidence="2 3">
    <name type="scientific">Thalassotalea algicola</name>
    <dbReference type="NCBI Taxonomy" id="2716224"/>
    <lineage>
        <taxon>Bacteria</taxon>
        <taxon>Pseudomonadati</taxon>
        <taxon>Pseudomonadota</taxon>
        <taxon>Gammaproteobacteria</taxon>
        <taxon>Alteromonadales</taxon>
        <taxon>Colwelliaceae</taxon>
        <taxon>Thalassotalea</taxon>
    </lineage>
</organism>
<keyword evidence="1" id="KW-0472">Membrane</keyword>
<evidence type="ECO:0000256" key="1">
    <source>
        <dbReference type="SAM" id="Phobius"/>
    </source>
</evidence>